<comment type="caution">
    <text evidence="4">The sequence shown here is derived from an EMBL/GenBank/DDBJ whole genome shotgun (WGS) entry which is preliminary data.</text>
</comment>
<evidence type="ECO:0000259" key="3">
    <source>
        <dbReference type="Pfam" id="PF01695"/>
    </source>
</evidence>
<dbReference type="NCBIfam" id="NF038214">
    <property type="entry name" value="IS21_help_AAA"/>
    <property type="match status" value="1"/>
</dbReference>
<accession>A0A6L5X2N6</accession>
<dbReference type="PANTHER" id="PTHR30050">
    <property type="entry name" value="CHROMOSOMAL REPLICATION INITIATOR PROTEIN DNAA"/>
    <property type="match status" value="1"/>
</dbReference>
<reference evidence="4 5" key="1">
    <citation type="submission" date="2019-08" db="EMBL/GenBank/DDBJ databases">
        <title>In-depth cultivation of the pig gut microbiome towards novel bacterial diversity and tailored functional studies.</title>
        <authorList>
            <person name="Wylensek D."/>
            <person name="Hitch T.C.A."/>
            <person name="Clavel T."/>
        </authorList>
    </citation>
    <scope>NUCLEOTIDE SEQUENCE [LARGE SCALE GENOMIC DNA]</scope>
    <source>
        <strain evidence="4 5">Oil+RF-744-WCA-WT-11</strain>
    </source>
</reference>
<dbReference type="GO" id="GO:0006260">
    <property type="term" value="P:DNA replication"/>
    <property type="evidence" value="ECO:0007669"/>
    <property type="project" value="TreeGrafter"/>
</dbReference>
<name>A0A6L5X2N6_9FIRM</name>
<dbReference type="InterPro" id="IPR002611">
    <property type="entry name" value="IstB_ATP-bd"/>
</dbReference>
<proteinExistence type="predicted"/>
<evidence type="ECO:0000256" key="1">
    <source>
        <dbReference type="ARBA" id="ARBA00022741"/>
    </source>
</evidence>
<evidence type="ECO:0000313" key="4">
    <source>
        <dbReference type="EMBL" id="MSS13757.1"/>
    </source>
</evidence>
<dbReference type="SUPFAM" id="SSF52540">
    <property type="entry name" value="P-loop containing nucleoside triphosphate hydrolases"/>
    <property type="match status" value="1"/>
</dbReference>
<dbReference type="InterPro" id="IPR028350">
    <property type="entry name" value="DNAC/IstB-like"/>
</dbReference>
<dbReference type="RefSeq" id="WP_154522179.1">
    <property type="nucleotide sequence ID" value="NZ_VULZ01000001.1"/>
</dbReference>
<dbReference type="InterPro" id="IPR027417">
    <property type="entry name" value="P-loop_NTPase"/>
</dbReference>
<evidence type="ECO:0000313" key="5">
    <source>
        <dbReference type="Proteomes" id="UP000481852"/>
    </source>
</evidence>
<dbReference type="Pfam" id="PF01695">
    <property type="entry name" value="IstB_IS21"/>
    <property type="match status" value="1"/>
</dbReference>
<gene>
    <name evidence="4" type="ORF">FYJ35_01635</name>
</gene>
<dbReference type="GO" id="GO:0005524">
    <property type="term" value="F:ATP binding"/>
    <property type="evidence" value="ECO:0007669"/>
    <property type="project" value="UniProtKB-KW"/>
</dbReference>
<evidence type="ECO:0000256" key="2">
    <source>
        <dbReference type="ARBA" id="ARBA00022840"/>
    </source>
</evidence>
<dbReference type="PIRSF" id="PIRSF003073">
    <property type="entry name" value="DNAC_TnpB_IstB"/>
    <property type="match status" value="1"/>
</dbReference>
<protein>
    <submittedName>
        <fullName evidence="4">AAA family ATPase</fullName>
    </submittedName>
</protein>
<sequence>MYNDATMEQVKILAKQLKIPTFVQYPDLLRQAGADTDFGSLLLTLMRNEYDQRQENQNRRRLKQAGLPYMKTLEELDLSRYDGKISELFIGELASCRFIREKKNIIMLGNPGRGQTHMAIGLALKACSLGMNVLFKNAASLSTELSEARDNYVLGKLEKRIRKADLLILDEMGYVSFDRYQSELLFKVIADRSERGSIIVTTNLPFSEWTTLFENTAMVDRLTFQSYILDMNGQSYRIEQAKKQTR</sequence>
<dbReference type="EMBL" id="VULZ01000001">
    <property type="protein sequence ID" value="MSS13757.1"/>
    <property type="molecule type" value="Genomic_DNA"/>
</dbReference>
<keyword evidence="2" id="KW-0067">ATP-binding</keyword>
<dbReference type="Proteomes" id="UP000481852">
    <property type="component" value="Unassembled WGS sequence"/>
</dbReference>
<keyword evidence="5" id="KW-1185">Reference proteome</keyword>
<dbReference type="Gene3D" id="3.40.50.300">
    <property type="entry name" value="P-loop containing nucleotide triphosphate hydrolases"/>
    <property type="match status" value="1"/>
</dbReference>
<dbReference type="InterPro" id="IPR047661">
    <property type="entry name" value="IstB"/>
</dbReference>
<organism evidence="4 5">
    <name type="scientific">Porcincola intestinalis</name>
    <dbReference type="NCBI Taxonomy" id="2606632"/>
    <lineage>
        <taxon>Bacteria</taxon>
        <taxon>Bacillati</taxon>
        <taxon>Bacillota</taxon>
        <taxon>Clostridia</taxon>
        <taxon>Lachnospirales</taxon>
        <taxon>Lachnospiraceae</taxon>
        <taxon>Porcincola</taxon>
    </lineage>
</organism>
<feature type="domain" description="IstB-like ATP-binding" evidence="3">
    <location>
        <begin position="14"/>
        <end position="242"/>
    </location>
</feature>
<dbReference type="AlphaFoldDB" id="A0A6L5X2N6"/>
<keyword evidence="1" id="KW-0547">Nucleotide-binding</keyword>
<dbReference type="PANTHER" id="PTHR30050:SF4">
    <property type="entry name" value="ATP-BINDING PROTEIN RV3427C IN INSERTION SEQUENCE-RELATED"/>
    <property type="match status" value="1"/>
</dbReference>